<evidence type="ECO:0000313" key="3">
    <source>
        <dbReference type="Proteomes" id="UP000275267"/>
    </source>
</evidence>
<accession>A0A3L6PTB7</accession>
<feature type="compositionally biased region" description="Basic and acidic residues" evidence="1">
    <location>
        <begin position="79"/>
        <end position="96"/>
    </location>
</feature>
<gene>
    <name evidence="2" type="ORF">C2845_PM14G03160</name>
</gene>
<keyword evidence="3" id="KW-1185">Reference proteome</keyword>
<dbReference type="EMBL" id="PQIB02000016">
    <property type="protein sequence ID" value="RLM61982.1"/>
    <property type="molecule type" value="Genomic_DNA"/>
</dbReference>
<feature type="region of interest" description="Disordered" evidence="1">
    <location>
        <begin position="1"/>
        <end position="105"/>
    </location>
</feature>
<evidence type="ECO:0000313" key="2">
    <source>
        <dbReference type="EMBL" id="RLM61982.1"/>
    </source>
</evidence>
<dbReference type="Proteomes" id="UP000275267">
    <property type="component" value="Unassembled WGS sequence"/>
</dbReference>
<comment type="caution">
    <text evidence="2">The sequence shown here is derived from an EMBL/GenBank/DDBJ whole genome shotgun (WGS) entry which is preliminary data.</text>
</comment>
<sequence>MVGHEEDVALHAAGHTPEQHAQQVPPCRRSASGPKLSDPPASTCPGPMWRRVGSRARPDPASPAQDPMPPCLTRRARGWGRDPEQHGDGHKEEPCGDKQASSGQK</sequence>
<evidence type="ECO:0000256" key="1">
    <source>
        <dbReference type="SAM" id="MobiDB-lite"/>
    </source>
</evidence>
<dbReference type="AlphaFoldDB" id="A0A3L6PTB7"/>
<name>A0A3L6PTB7_PANMI</name>
<reference evidence="3" key="1">
    <citation type="journal article" date="2019" name="Nat. Commun.">
        <title>The genome of broomcorn millet.</title>
        <authorList>
            <person name="Zou C."/>
            <person name="Miki D."/>
            <person name="Li D."/>
            <person name="Tang Q."/>
            <person name="Xiao L."/>
            <person name="Rajput S."/>
            <person name="Deng P."/>
            <person name="Jia W."/>
            <person name="Huang R."/>
            <person name="Zhang M."/>
            <person name="Sun Y."/>
            <person name="Hu J."/>
            <person name="Fu X."/>
            <person name="Schnable P.S."/>
            <person name="Li F."/>
            <person name="Zhang H."/>
            <person name="Feng B."/>
            <person name="Zhu X."/>
            <person name="Liu R."/>
            <person name="Schnable J.C."/>
            <person name="Zhu J.-K."/>
            <person name="Zhang H."/>
        </authorList>
    </citation>
    <scope>NUCLEOTIDE SEQUENCE [LARGE SCALE GENOMIC DNA]</scope>
</reference>
<proteinExistence type="predicted"/>
<organism evidence="2 3">
    <name type="scientific">Panicum miliaceum</name>
    <name type="common">Proso millet</name>
    <name type="synonym">Broomcorn millet</name>
    <dbReference type="NCBI Taxonomy" id="4540"/>
    <lineage>
        <taxon>Eukaryota</taxon>
        <taxon>Viridiplantae</taxon>
        <taxon>Streptophyta</taxon>
        <taxon>Embryophyta</taxon>
        <taxon>Tracheophyta</taxon>
        <taxon>Spermatophyta</taxon>
        <taxon>Magnoliopsida</taxon>
        <taxon>Liliopsida</taxon>
        <taxon>Poales</taxon>
        <taxon>Poaceae</taxon>
        <taxon>PACMAD clade</taxon>
        <taxon>Panicoideae</taxon>
        <taxon>Panicodae</taxon>
        <taxon>Paniceae</taxon>
        <taxon>Panicinae</taxon>
        <taxon>Panicum</taxon>
        <taxon>Panicum sect. Panicum</taxon>
    </lineage>
</organism>
<protein>
    <submittedName>
        <fullName evidence="2">Uncharacterized protein</fullName>
    </submittedName>
</protein>